<dbReference type="InterPro" id="IPR040003">
    <property type="entry name" value="PG18-like"/>
</dbReference>
<evidence type="ECO:0000313" key="3">
    <source>
        <dbReference type="Proteomes" id="UP001465755"/>
    </source>
</evidence>
<dbReference type="AlphaFoldDB" id="A0AAW1PS01"/>
<protein>
    <submittedName>
        <fullName evidence="2">Uncharacterized protein</fullName>
    </submittedName>
</protein>
<evidence type="ECO:0000256" key="1">
    <source>
        <dbReference type="SAM" id="MobiDB-lite"/>
    </source>
</evidence>
<evidence type="ECO:0000313" key="2">
    <source>
        <dbReference type="EMBL" id="KAK9810878.1"/>
    </source>
</evidence>
<keyword evidence="3" id="KW-1185">Reference proteome</keyword>
<feature type="compositionally biased region" description="Polar residues" evidence="1">
    <location>
        <begin position="12"/>
        <end position="21"/>
    </location>
</feature>
<dbReference type="PANTHER" id="PTHR35745">
    <property type="entry name" value="BNACNNG14650D PROTEIN"/>
    <property type="match status" value="1"/>
</dbReference>
<dbReference type="Pfam" id="PF20711">
    <property type="entry name" value="DUF6825"/>
    <property type="match status" value="1"/>
</dbReference>
<dbReference type="GO" id="GO:0010027">
    <property type="term" value="P:thylakoid membrane organization"/>
    <property type="evidence" value="ECO:0007669"/>
    <property type="project" value="InterPro"/>
</dbReference>
<sequence>MLQRAQAVSACPSHTSFSGRPTNGFAGLQQRPLAVVSPQRAYSDSSSGSSRSVLDAFFYGKAFAEVVNERLGTLADEALVKFNKADAERRQAVREFLEQPSPDLQETVDELRADVAATRAQLTAYRARRQQKPKK</sequence>
<dbReference type="EMBL" id="JALJOQ010000013">
    <property type="protein sequence ID" value="KAK9810878.1"/>
    <property type="molecule type" value="Genomic_DNA"/>
</dbReference>
<organism evidence="2 3">
    <name type="scientific">Symbiochloris irregularis</name>
    <dbReference type="NCBI Taxonomy" id="706552"/>
    <lineage>
        <taxon>Eukaryota</taxon>
        <taxon>Viridiplantae</taxon>
        <taxon>Chlorophyta</taxon>
        <taxon>core chlorophytes</taxon>
        <taxon>Trebouxiophyceae</taxon>
        <taxon>Trebouxiales</taxon>
        <taxon>Trebouxiaceae</taxon>
        <taxon>Symbiochloris</taxon>
    </lineage>
</organism>
<proteinExistence type="predicted"/>
<name>A0AAW1PS01_9CHLO</name>
<reference evidence="2 3" key="1">
    <citation type="journal article" date="2024" name="Nat. Commun.">
        <title>Phylogenomics reveals the evolutionary origins of lichenization in chlorophyte algae.</title>
        <authorList>
            <person name="Puginier C."/>
            <person name="Libourel C."/>
            <person name="Otte J."/>
            <person name="Skaloud P."/>
            <person name="Haon M."/>
            <person name="Grisel S."/>
            <person name="Petersen M."/>
            <person name="Berrin J.G."/>
            <person name="Delaux P.M."/>
            <person name="Dal Grande F."/>
            <person name="Keller J."/>
        </authorList>
    </citation>
    <scope>NUCLEOTIDE SEQUENCE [LARGE SCALE GENOMIC DNA]</scope>
    <source>
        <strain evidence="2 3">SAG 2036</strain>
    </source>
</reference>
<accession>A0AAW1PS01</accession>
<dbReference type="PANTHER" id="PTHR35745:SF1">
    <property type="entry name" value="OS04G0513000 PROTEIN"/>
    <property type="match status" value="1"/>
</dbReference>
<feature type="region of interest" description="Disordered" evidence="1">
    <location>
        <begin position="1"/>
        <end position="25"/>
    </location>
</feature>
<gene>
    <name evidence="2" type="ORF">WJX73_005046</name>
</gene>
<dbReference type="Proteomes" id="UP001465755">
    <property type="component" value="Unassembled WGS sequence"/>
</dbReference>
<comment type="caution">
    <text evidence="2">The sequence shown here is derived from an EMBL/GenBank/DDBJ whole genome shotgun (WGS) entry which is preliminary data.</text>
</comment>